<dbReference type="SUPFAM" id="SSF141868">
    <property type="entry name" value="EAL domain-like"/>
    <property type="match status" value="1"/>
</dbReference>
<dbReference type="InterPro" id="IPR001633">
    <property type="entry name" value="EAL_dom"/>
</dbReference>
<protein>
    <submittedName>
        <fullName evidence="2">Putative signaling protein</fullName>
    </submittedName>
</protein>
<name>A0A2R8ANK7_9RHOB</name>
<evidence type="ECO:0000259" key="1">
    <source>
        <dbReference type="PROSITE" id="PS50883"/>
    </source>
</evidence>
<keyword evidence="3" id="KW-1185">Reference proteome</keyword>
<dbReference type="InterPro" id="IPR035919">
    <property type="entry name" value="EAL_sf"/>
</dbReference>
<organism evidence="2 3">
    <name type="scientific">Pseudoprimorskyibacter insulae</name>
    <dbReference type="NCBI Taxonomy" id="1695997"/>
    <lineage>
        <taxon>Bacteria</taxon>
        <taxon>Pseudomonadati</taxon>
        <taxon>Pseudomonadota</taxon>
        <taxon>Alphaproteobacteria</taxon>
        <taxon>Rhodobacterales</taxon>
        <taxon>Paracoccaceae</taxon>
        <taxon>Pseudoprimorskyibacter</taxon>
    </lineage>
</organism>
<sequence>MTSPRTGRKAARKSGTDPLTQALRRRDSRVMDMVHAAISNGDVMLAYQPVVQSADFSRIAYYEGFVRVLDETGRIIPARDFMPVVEEQESGRILDCLALEQGLAVLVKYPDLRIAVNMSARSVGYRPWSDVLDRALAGDPNLGERLILEITESSAMVVPDLVSGFMTDLRKKGISFALDDFGAGFTAFRHFRSFQFDILKIDGQFCRNIGQDPDNQVIVKAMLSMARQFDMFVIAEQVEAPEDAAYLASIGVDCLQGYHFGAPTVSPQWPTAQEGRRRA</sequence>
<dbReference type="RefSeq" id="WP_370741844.1">
    <property type="nucleotide sequence ID" value="NZ_OMOJ01000001.1"/>
</dbReference>
<dbReference type="PROSITE" id="PS50883">
    <property type="entry name" value="EAL"/>
    <property type="match status" value="1"/>
</dbReference>
<evidence type="ECO:0000313" key="2">
    <source>
        <dbReference type="EMBL" id="SPF77646.1"/>
    </source>
</evidence>
<reference evidence="3" key="1">
    <citation type="submission" date="2018-03" db="EMBL/GenBank/DDBJ databases">
        <authorList>
            <person name="Rodrigo-Torres L."/>
            <person name="Arahal R. D."/>
            <person name="Lucena T."/>
        </authorList>
    </citation>
    <scope>NUCLEOTIDE SEQUENCE [LARGE SCALE GENOMIC DNA]</scope>
    <source>
        <strain evidence="3">CECT 8871</strain>
    </source>
</reference>
<dbReference type="CDD" id="cd01948">
    <property type="entry name" value="EAL"/>
    <property type="match status" value="1"/>
</dbReference>
<dbReference type="SMART" id="SM00052">
    <property type="entry name" value="EAL"/>
    <property type="match status" value="1"/>
</dbReference>
<dbReference type="EMBL" id="OMOJ01000001">
    <property type="protein sequence ID" value="SPF77646.1"/>
    <property type="molecule type" value="Genomic_DNA"/>
</dbReference>
<evidence type="ECO:0000313" key="3">
    <source>
        <dbReference type="Proteomes" id="UP000244904"/>
    </source>
</evidence>
<dbReference type="InterPro" id="IPR050706">
    <property type="entry name" value="Cyclic-di-GMP_PDE-like"/>
</dbReference>
<gene>
    <name evidence="2" type="ORF">PRI8871_00230</name>
</gene>
<dbReference type="AlphaFoldDB" id="A0A2R8ANK7"/>
<feature type="domain" description="EAL" evidence="1">
    <location>
        <begin position="27"/>
        <end position="277"/>
    </location>
</feature>
<dbReference type="PANTHER" id="PTHR33121">
    <property type="entry name" value="CYCLIC DI-GMP PHOSPHODIESTERASE PDEF"/>
    <property type="match status" value="1"/>
</dbReference>
<dbReference type="Pfam" id="PF00563">
    <property type="entry name" value="EAL"/>
    <property type="match status" value="1"/>
</dbReference>
<proteinExistence type="predicted"/>
<dbReference type="Gene3D" id="3.20.20.450">
    <property type="entry name" value="EAL domain"/>
    <property type="match status" value="1"/>
</dbReference>
<dbReference type="GO" id="GO:0071111">
    <property type="term" value="F:cyclic-guanylate-specific phosphodiesterase activity"/>
    <property type="evidence" value="ECO:0007669"/>
    <property type="project" value="InterPro"/>
</dbReference>
<accession>A0A2R8ANK7</accession>
<dbReference type="Proteomes" id="UP000244904">
    <property type="component" value="Unassembled WGS sequence"/>
</dbReference>
<dbReference type="PANTHER" id="PTHR33121:SF79">
    <property type="entry name" value="CYCLIC DI-GMP PHOSPHODIESTERASE PDED-RELATED"/>
    <property type="match status" value="1"/>
</dbReference>